<accession>G2EGS6</accession>
<keyword evidence="2" id="KW-1185">Reference proteome</keyword>
<evidence type="ECO:0000313" key="2">
    <source>
        <dbReference type="Proteomes" id="UP000003730"/>
    </source>
</evidence>
<comment type="caution">
    <text evidence="1">The sequence shown here is derived from an EMBL/GenBank/DDBJ whole genome shotgun (WGS) entry which is preliminary data.</text>
</comment>
<gene>
    <name evidence="1" type="ORF">BZARG_2543</name>
</gene>
<dbReference type="EMBL" id="AFXZ01000065">
    <property type="protein sequence ID" value="EGV42313.1"/>
    <property type="molecule type" value="Genomic_DNA"/>
</dbReference>
<dbReference type="Proteomes" id="UP000003730">
    <property type="component" value="Unassembled WGS sequence"/>
</dbReference>
<dbReference type="RefSeq" id="WP_008639323.1">
    <property type="nucleotide sequence ID" value="NZ_AFXZ01000065.1"/>
</dbReference>
<dbReference type="STRING" id="1046627.BZARG_2543"/>
<dbReference type="OrthoDB" id="1521695at2"/>
<evidence type="ECO:0000313" key="1">
    <source>
        <dbReference type="EMBL" id="EGV42313.1"/>
    </source>
</evidence>
<protein>
    <submittedName>
        <fullName evidence="1">Uncharacterized protein</fullName>
    </submittedName>
</protein>
<name>G2EGS6_9FLAO</name>
<organism evidence="1 2">
    <name type="scientific">Bizionia argentinensis JUB59</name>
    <dbReference type="NCBI Taxonomy" id="1046627"/>
    <lineage>
        <taxon>Bacteria</taxon>
        <taxon>Pseudomonadati</taxon>
        <taxon>Bacteroidota</taxon>
        <taxon>Flavobacteriia</taxon>
        <taxon>Flavobacteriales</taxon>
        <taxon>Flavobacteriaceae</taxon>
        <taxon>Bizionia</taxon>
    </lineage>
</organism>
<proteinExistence type="predicted"/>
<dbReference type="AlphaFoldDB" id="G2EGS6"/>
<reference evidence="1 2" key="1">
    <citation type="journal article" date="2008" name="Int. J. Syst. Evol. Microbiol.">
        <title>Bizionia argentinensis sp. nov., isolated from surface marine water in Antarctica.</title>
        <authorList>
            <person name="Bercovich A."/>
            <person name="Vazquez S.C."/>
            <person name="Yankilevich P."/>
            <person name="Coria S.H."/>
            <person name="Foti M."/>
            <person name="Hernandez E."/>
            <person name="Vidal A."/>
            <person name="Ruberto L."/>
            <person name="Melo C."/>
            <person name="Marenssi S."/>
            <person name="Criscuolo M."/>
            <person name="Memoli M."/>
            <person name="Arguelles M."/>
            <person name="Mac Cormack W.P."/>
        </authorList>
    </citation>
    <scope>NUCLEOTIDE SEQUENCE [LARGE SCALE GENOMIC DNA]</scope>
    <source>
        <strain evidence="1 2">JUB59</strain>
    </source>
</reference>
<sequence length="301" mass="33033">MTKISEGITNGVIKGLKKMPKHLSGALKKLPNNIVKEVQRAGTKSYLILKLNTTRLAKISDDALFSEMKLLQEGAVIKLTDGSDAIFENIRYIDDLGEKTGTITIVKNGDELGFRILGKGGTRFIAKSGTELKTFLNGITELPTGVPYSGKTYRYIGSQYADETVTIIHSGITDAGNRLRKGLYLSETKPGNIIEVGANGGTNGKNLFEITDFQVNNLLDITDPNTIEILGTTFEQMKKIHPNDLIQYEFTQEIAIWAKNNGYSGVKFYGAHGSTDYVNLLIFEQSTVNTAIKGSINSEPW</sequence>